<keyword evidence="6 7" id="KW-0472">Membrane</keyword>
<dbReference type="GO" id="GO:0055085">
    <property type="term" value="P:transmembrane transport"/>
    <property type="evidence" value="ECO:0007669"/>
    <property type="project" value="InterPro"/>
</dbReference>
<organism evidence="9 10">
    <name type="scientific">Microbacterium sorbitolivorans</name>
    <dbReference type="NCBI Taxonomy" id="1867410"/>
    <lineage>
        <taxon>Bacteria</taxon>
        <taxon>Bacillati</taxon>
        <taxon>Actinomycetota</taxon>
        <taxon>Actinomycetes</taxon>
        <taxon>Micrococcales</taxon>
        <taxon>Microbacteriaceae</taxon>
        <taxon>Microbacterium</taxon>
    </lineage>
</organism>
<dbReference type="Pfam" id="PF00528">
    <property type="entry name" value="BPD_transp_1"/>
    <property type="match status" value="1"/>
</dbReference>
<accession>A0A367Y7G1</accession>
<dbReference type="AlphaFoldDB" id="A0A367Y7G1"/>
<dbReference type="GO" id="GO:0005886">
    <property type="term" value="C:plasma membrane"/>
    <property type="evidence" value="ECO:0007669"/>
    <property type="project" value="UniProtKB-SubCell"/>
</dbReference>
<name>A0A367Y7G1_9MICO</name>
<proteinExistence type="inferred from homology"/>
<evidence type="ECO:0000256" key="4">
    <source>
        <dbReference type="ARBA" id="ARBA00022692"/>
    </source>
</evidence>
<reference evidence="9 10" key="1">
    <citation type="submission" date="2018-07" db="EMBL/GenBank/DDBJ databases">
        <title>Microbacterium endoborsara sp. nov., a novel actinobacterium isolated from Borszczowia aralocaspica.</title>
        <authorList>
            <person name="An D."/>
        </authorList>
    </citation>
    <scope>NUCLEOTIDE SEQUENCE [LARGE SCALE GENOMIC DNA]</scope>
    <source>
        <strain evidence="9 10">C1.15228</strain>
    </source>
</reference>
<feature type="transmembrane region" description="Helical" evidence="7">
    <location>
        <begin position="112"/>
        <end position="132"/>
    </location>
</feature>
<gene>
    <name evidence="9" type="ORF">DTO57_03800</name>
</gene>
<dbReference type="EMBL" id="QORO01000001">
    <property type="protein sequence ID" value="RCK61757.1"/>
    <property type="molecule type" value="Genomic_DNA"/>
</dbReference>
<feature type="transmembrane region" description="Helical" evidence="7">
    <location>
        <begin position="161"/>
        <end position="190"/>
    </location>
</feature>
<feature type="transmembrane region" description="Helical" evidence="7">
    <location>
        <begin position="211"/>
        <end position="233"/>
    </location>
</feature>
<feature type="domain" description="ABC transmembrane type-1" evidence="8">
    <location>
        <begin position="75"/>
        <end position="289"/>
    </location>
</feature>
<dbReference type="OrthoDB" id="9805974at2"/>
<dbReference type="InterPro" id="IPR035906">
    <property type="entry name" value="MetI-like_sf"/>
</dbReference>
<comment type="similarity">
    <text evidence="7">Belongs to the binding-protein-dependent transport system permease family.</text>
</comment>
<evidence type="ECO:0000313" key="10">
    <source>
        <dbReference type="Proteomes" id="UP000253508"/>
    </source>
</evidence>
<dbReference type="Gene3D" id="1.10.3720.10">
    <property type="entry name" value="MetI-like"/>
    <property type="match status" value="1"/>
</dbReference>
<dbReference type="SUPFAM" id="SSF161098">
    <property type="entry name" value="MetI-like"/>
    <property type="match status" value="1"/>
</dbReference>
<evidence type="ECO:0000256" key="5">
    <source>
        <dbReference type="ARBA" id="ARBA00022989"/>
    </source>
</evidence>
<evidence type="ECO:0000313" key="9">
    <source>
        <dbReference type="EMBL" id="RCK61757.1"/>
    </source>
</evidence>
<dbReference type="PROSITE" id="PS50928">
    <property type="entry name" value="ABC_TM1"/>
    <property type="match status" value="1"/>
</dbReference>
<evidence type="ECO:0000256" key="2">
    <source>
        <dbReference type="ARBA" id="ARBA00022448"/>
    </source>
</evidence>
<keyword evidence="10" id="KW-1185">Reference proteome</keyword>
<dbReference type="PANTHER" id="PTHR30193">
    <property type="entry name" value="ABC TRANSPORTER PERMEASE PROTEIN"/>
    <property type="match status" value="1"/>
</dbReference>
<evidence type="ECO:0000256" key="1">
    <source>
        <dbReference type="ARBA" id="ARBA00004651"/>
    </source>
</evidence>
<dbReference type="PANTHER" id="PTHR30193:SF45">
    <property type="entry name" value="ABC TRANSPORTER PERMEASE PROTEIN"/>
    <property type="match status" value="1"/>
</dbReference>
<sequence length="298" mass="31192">MTDIAGTRVRGAARWVRRGFVAPTVLVTVILGLYPLVFIIGAALTRSSLGKPFQEFVAFDQIAAAATDTSVVGALVRGVAYAIIVAIASTFLGTVTALALWRSALAGATARVILLLPLALPPVVVGVLWRLIFTPNGGLIDAVRRIVAPGTDPISFLSDPALAIVAIAIADIWEWAPLVTILVFAALLGIDREVMEAASLDGAHGLRLLREIAIPAVLGTIAATFVIRLVLALKVFDLVNVMTKGGPGDASSVPAWLVWKAAIEQFDVGRGAAITLLLAVVVTLITLPPILIARRSHG</sequence>
<protein>
    <submittedName>
        <fullName evidence="9">Sugar ABC transporter permease</fullName>
    </submittedName>
</protein>
<feature type="transmembrane region" description="Helical" evidence="7">
    <location>
        <begin position="272"/>
        <end position="293"/>
    </location>
</feature>
<dbReference type="CDD" id="cd06261">
    <property type="entry name" value="TM_PBP2"/>
    <property type="match status" value="1"/>
</dbReference>
<evidence type="ECO:0000259" key="8">
    <source>
        <dbReference type="PROSITE" id="PS50928"/>
    </source>
</evidence>
<feature type="transmembrane region" description="Helical" evidence="7">
    <location>
        <begin position="79"/>
        <end position="100"/>
    </location>
</feature>
<dbReference type="Proteomes" id="UP000253508">
    <property type="component" value="Unassembled WGS sequence"/>
</dbReference>
<dbReference type="InterPro" id="IPR000515">
    <property type="entry name" value="MetI-like"/>
</dbReference>
<comment type="subcellular location">
    <subcellularLocation>
        <location evidence="1 7">Cell membrane</location>
        <topology evidence="1 7">Multi-pass membrane protein</topology>
    </subcellularLocation>
</comment>
<evidence type="ECO:0000256" key="6">
    <source>
        <dbReference type="ARBA" id="ARBA00023136"/>
    </source>
</evidence>
<evidence type="ECO:0000256" key="7">
    <source>
        <dbReference type="RuleBase" id="RU363032"/>
    </source>
</evidence>
<keyword evidence="3" id="KW-1003">Cell membrane</keyword>
<feature type="transmembrane region" description="Helical" evidence="7">
    <location>
        <begin position="20"/>
        <end position="44"/>
    </location>
</feature>
<evidence type="ECO:0000256" key="3">
    <source>
        <dbReference type="ARBA" id="ARBA00022475"/>
    </source>
</evidence>
<keyword evidence="2 7" id="KW-0813">Transport</keyword>
<keyword evidence="5 7" id="KW-1133">Transmembrane helix</keyword>
<dbReference type="InterPro" id="IPR051393">
    <property type="entry name" value="ABC_transporter_permease"/>
</dbReference>
<keyword evidence="4 7" id="KW-0812">Transmembrane</keyword>
<comment type="caution">
    <text evidence="9">The sequence shown here is derived from an EMBL/GenBank/DDBJ whole genome shotgun (WGS) entry which is preliminary data.</text>
</comment>